<sequence>MEEQTNVLSDFTEPQFKFASTGQRLLNFIVDTVAFYVLNFLLGLITGLLAFALRFDGDGYPGGSIQLLFLIAFVASYFLYYTLLEGAKGKTLGKLLTKTKAIQVDGSPLGYKKAFLRTLCRLIPFELFSVFFGGLMWHDSLTYTMTVQDA</sequence>
<keyword evidence="3 6" id="KW-0812">Transmembrane</keyword>
<dbReference type="InterPro" id="IPR010432">
    <property type="entry name" value="RDD"/>
</dbReference>
<dbReference type="PANTHER" id="PTHR36115">
    <property type="entry name" value="PROLINE-RICH ANTIGEN HOMOLOG-RELATED"/>
    <property type="match status" value="1"/>
</dbReference>
<keyword evidence="4 6" id="KW-1133">Transmembrane helix</keyword>
<feature type="transmembrane region" description="Helical" evidence="6">
    <location>
        <begin position="65"/>
        <end position="84"/>
    </location>
</feature>
<evidence type="ECO:0000313" key="9">
    <source>
        <dbReference type="Proteomes" id="UP000316167"/>
    </source>
</evidence>
<feature type="transmembrane region" description="Helical" evidence="6">
    <location>
        <begin position="119"/>
        <end position="137"/>
    </location>
</feature>
<comment type="subcellular location">
    <subcellularLocation>
        <location evidence="1">Cell membrane</location>
        <topology evidence="1">Multi-pass membrane protein</topology>
    </subcellularLocation>
</comment>
<evidence type="ECO:0000256" key="2">
    <source>
        <dbReference type="ARBA" id="ARBA00022475"/>
    </source>
</evidence>
<evidence type="ECO:0000313" key="8">
    <source>
        <dbReference type="EMBL" id="TWI81717.1"/>
    </source>
</evidence>
<keyword evidence="9" id="KW-1185">Reference proteome</keyword>
<dbReference type="OrthoDB" id="762068at2"/>
<evidence type="ECO:0000256" key="1">
    <source>
        <dbReference type="ARBA" id="ARBA00004651"/>
    </source>
</evidence>
<proteinExistence type="predicted"/>
<dbReference type="RefSeq" id="WP_144886896.1">
    <property type="nucleotide sequence ID" value="NZ_VLLE01000004.1"/>
</dbReference>
<protein>
    <submittedName>
        <fullName evidence="8">RDD family protein</fullName>
    </submittedName>
</protein>
<gene>
    <name evidence="8" type="ORF">IQ13_2736</name>
</gene>
<dbReference type="Proteomes" id="UP000316167">
    <property type="component" value="Unassembled WGS sequence"/>
</dbReference>
<organism evidence="8 9">
    <name type="scientific">Lacibacter cauensis</name>
    <dbReference type="NCBI Taxonomy" id="510947"/>
    <lineage>
        <taxon>Bacteria</taxon>
        <taxon>Pseudomonadati</taxon>
        <taxon>Bacteroidota</taxon>
        <taxon>Chitinophagia</taxon>
        <taxon>Chitinophagales</taxon>
        <taxon>Chitinophagaceae</taxon>
        <taxon>Lacibacter</taxon>
    </lineage>
</organism>
<feature type="domain" description="RDD" evidence="7">
    <location>
        <begin position="19"/>
        <end position="135"/>
    </location>
</feature>
<reference evidence="8 9" key="1">
    <citation type="journal article" date="2015" name="Stand. Genomic Sci.">
        <title>Genomic Encyclopedia of Bacterial and Archaeal Type Strains, Phase III: the genomes of soil and plant-associated and newly described type strains.</title>
        <authorList>
            <person name="Whitman W.B."/>
            <person name="Woyke T."/>
            <person name="Klenk H.P."/>
            <person name="Zhou Y."/>
            <person name="Lilburn T.G."/>
            <person name="Beck B.J."/>
            <person name="De Vos P."/>
            <person name="Vandamme P."/>
            <person name="Eisen J.A."/>
            <person name="Garrity G."/>
            <person name="Hugenholtz P."/>
            <person name="Kyrpides N.C."/>
        </authorList>
    </citation>
    <scope>NUCLEOTIDE SEQUENCE [LARGE SCALE GENOMIC DNA]</scope>
    <source>
        <strain evidence="8 9">CGMCC 1.7271</strain>
    </source>
</reference>
<dbReference type="AlphaFoldDB" id="A0A562SKC6"/>
<feature type="transmembrane region" description="Helical" evidence="6">
    <location>
        <begin position="33"/>
        <end position="53"/>
    </location>
</feature>
<evidence type="ECO:0000256" key="5">
    <source>
        <dbReference type="ARBA" id="ARBA00023136"/>
    </source>
</evidence>
<keyword evidence="2" id="KW-1003">Cell membrane</keyword>
<evidence type="ECO:0000259" key="7">
    <source>
        <dbReference type="Pfam" id="PF06271"/>
    </source>
</evidence>
<dbReference type="GO" id="GO:0005886">
    <property type="term" value="C:plasma membrane"/>
    <property type="evidence" value="ECO:0007669"/>
    <property type="project" value="UniProtKB-SubCell"/>
</dbReference>
<dbReference type="EMBL" id="VLLE01000004">
    <property type="protein sequence ID" value="TWI81717.1"/>
    <property type="molecule type" value="Genomic_DNA"/>
</dbReference>
<dbReference type="Pfam" id="PF06271">
    <property type="entry name" value="RDD"/>
    <property type="match status" value="1"/>
</dbReference>
<dbReference type="PANTHER" id="PTHR36115:SF4">
    <property type="entry name" value="MEMBRANE PROTEIN"/>
    <property type="match status" value="1"/>
</dbReference>
<evidence type="ECO:0000256" key="4">
    <source>
        <dbReference type="ARBA" id="ARBA00022989"/>
    </source>
</evidence>
<name>A0A562SKC6_9BACT</name>
<evidence type="ECO:0000256" key="3">
    <source>
        <dbReference type="ARBA" id="ARBA00022692"/>
    </source>
</evidence>
<keyword evidence="5 6" id="KW-0472">Membrane</keyword>
<dbReference type="InterPro" id="IPR051791">
    <property type="entry name" value="Pra-immunoreactive"/>
</dbReference>
<evidence type="ECO:0000256" key="6">
    <source>
        <dbReference type="SAM" id="Phobius"/>
    </source>
</evidence>
<accession>A0A562SKC6</accession>
<comment type="caution">
    <text evidence="8">The sequence shown here is derived from an EMBL/GenBank/DDBJ whole genome shotgun (WGS) entry which is preliminary data.</text>
</comment>